<dbReference type="Proteomes" id="UP000005012">
    <property type="component" value="Chromosome"/>
</dbReference>
<dbReference type="InterPro" id="IPR035952">
    <property type="entry name" value="Rhomboid-like_sf"/>
</dbReference>
<feature type="domain" description="Peptidase S54 GlpG peptidase N-terminal" evidence="9">
    <location>
        <begin position="1"/>
        <end position="85"/>
    </location>
</feature>
<accession>A0A140NIY7</accession>
<keyword evidence="3" id="KW-0997">Cell inner membrane</keyword>
<gene>
    <name evidence="10" type="ordered locus">S70_09270</name>
</gene>
<dbReference type="Gene3D" id="3.30.70.2350">
    <property type="match status" value="1"/>
</dbReference>
<evidence type="ECO:0000256" key="7">
    <source>
        <dbReference type="SAM" id="Phobius"/>
    </source>
</evidence>
<dbReference type="NCBIfam" id="NF008155">
    <property type="entry name" value="PRK10907.1"/>
    <property type="match status" value="1"/>
</dbReference>
<feature type="transmembrane region" description="Helical" evidence="7">
    <location>
        <begin position="140"/>
        <end position="164"/>
    </location>
</feature>
<dbReference type="InterPro" id="IPR038236">
    <property type="entry name" value="GlpG_N_sf"/>
</dbReference>
<reference evidence="11" key="2">
    <citation type="submission" date="2012-04" db="EMBL/GenBank/DDBJ databases">
        <title>Complete genome sequence of Providencia stuartii clinical isolate MRSN 2154.</title>
        <authorList>
            <person name="Clifford R.J."/>
            <person name="Hang J."/>
            <person name="Riley M.C."/>
            <person name="Onmus-Leone F."/>
            <person name="Kuschner R.A."/>
            <person name="Lesho E.P."/>
            <person name="Waterman P.E."/>
        </authorList>
    </citation>
    <scope>NUCLEOTIDE SEQUENCE [LARGE SCALE GENOMIC DNA]</scope>
    <source>
        <strain evidence="11">MRSN 2154</strain>
    </source>
</reference>
<dbReference type="EMBL" id="CP003488">
    <property type="protein sequence ID" value="AFH93714.1"/>
    <property type="molecule type" value="Genomic_DNA"/>
</dbReference>
<comment type="subcellular location">
    <subcellularLocation>
        <location evidence="1">Membrane</location>
        <topology evidence="1">Multi-pass membrane protein</topology>
    </subcellularLocation>
</comment>
<dbReference type="InterPro" id="IPR023662">
    <property type="entry name" value="Rhomboid_protease_GlpG"/>
</dbReference>
<evidence type="ECO:0000313" key="11">
    <source>
        <dbReference type="Proteomes" id="UP000005012"/>
    </source>
</evidence>
<protein>
    <submittedName>
        <fullName evidence="10">Intramembrane serine protease GlpG</fullName>
    </submittedName>
</protein>
<feature type="transmembrane region" description="Helical" evidence="7">
    <location>
        <begin position="200"/>
        <end position="217"/>
    </location>
</feature>
<keyword evidence="2" id="KW-1003">Cell membrane</keyword>
<proteinExistence type="predicted"/>
<evidence type="ECO:0000259" key="8">
    <source>
        <dbReference type="Pfam" id="PF01694"/>
    </source>
</evidence>
<dbReference type="InterPro" id="IPR022764">
    <property type="entry name" value="Peptidase_S54_rhomboid_dom"/>
</dbReference>
<evidence type="ECO:0000256" key="5">
    <source>
        <dbReference type="ARBA" id="ARBA00022989"/>
    </source>
</evidence>
<dbReference type="PANTHER" id="PTHR43066:SF26">
    <property type="entry name" value="RHOMBOID PROTEASE GLPG"/>
    <property type="match status" value="1"/>
</dbReference>
<dbReference type="SUPFAM" id="SSF144091">
    <property type="entry name" value="Rhomboid-like"/>
    <property type="match status" value="1"/>
</dbReference>
<dbReference type="GO" id="GO:0006508">
    <property type="term" value="P:proteolysis"/>
    <property type="evidence" value="ECO:0007669"/>
    <property type="project" value="UniProtKB-KW"/>
</dbReference>
<dbReference type="HOGENOM" id="CLU_058989_0_0_6"/>
<dbReference type="InterPro" id="IPR022732">
    <property type="entry name" value="Peptidase_S54_GlpG_N"/>
</dbReference>
<keyword evidence="10" id="KW-0645">Protease</keyword>
<evidence type="ECO:0000256" key="4">
    <source>
        <dbReference type="ARBA" id="ARBA00022692"/>
    </source>
</evidence>
<dbReference type="OrthoDB" id="9778341at2"/>
<name>A0A140NIY7_PROSM</name>
<keyword evidence="4 7" id="KW-0812">Transmembrane</keyword>
<feature type="transmembrane region" description="Helical" evidence="7">
    <location>
        <begin position="254"/>
        <end position="271"/>
    </location>
</feature>
<keyword evidence="6 7" id="KW-0472">Membrane</keyword>
<reference evidence="10 11" key="1">
    <citation type="journal article" date="2012" name="J. Bacteriol.">
        <title>Complete Genome Sequence of Providencia stuartii Clinical Isolate MRSN 2154.</title>
        <authorList>
            <person name="Clifford R.J."/>
            <person name="Hang J."/>
            <person name="Riley M.C."/>
            <person name="Onmus-Leone F."/>
            <person name="Kuschner R.A."/>
            <person name="Lesho E.P."/>
            <person name="Waterman P.E."/>
        </authorList>
    </citation>
    <scope>NUCLEOTIDE SEQUENCE [LARGE SCALE GENOMIC DNA]</scope>
    <source>
        <strain evidence="10 11">MRSN 2154</strain>
    </source>
</reference>
<feature type="transmembrane region" description="Helical" evidence="7">
    <location>
        <begin position="229"/>
        <end position="248"/>
    </location>
</feature>
<dbReference type="NCBIfam" id="TIGR04239">
    <property type="entry name" value="rhombo_GlpG"/>
    <property type="match status" value="1"/>
</dbReference>
<evidence type="ECO:0000259" key="9">
    <source>
        <dbReference type="Pfam" id="PF12122"/>
    </source>
</evidence>
<sequence>MIHVVSFTNPRMAQAFVDYMASQHIELKVHPVPEQQQIELWLQDEQYLAKVQQELNLFLQDPSNPRYTEASWKIGNTQTAFKYRNTLTLANLKAQSGPLTIAVILICAGVYFWLAITQHLDVLRYLAWPREGQQFELWRWFSPAFVQFSLSQLIFNLVLWWYLASQVERRLGSGKLLTIFLVSALFCNWGQSLYSASNFGGLSGVVYALISYVWLMGERQPEKEVSAPRGLIILVVVWLVLGNLEILGPDIANASHISGLIIGLLMGIWDNRHTFTSHRSR</sequence>
<organism evidence="10 11">
    <name type="scientific">Providencia stuartii (strain MRSN 2154)</name>
    <dbReference type="NCBI Taxonomy" id="1157951"/>
    <lineage>
        <taxon>Bacteria</taxon>
        <taxon>Pseudomonadati</taxon>
        <taxon>Pseudomonadota</taxon>
        <taxon>Gammaproteobacteria</taxon>
        <taxon>Enterobacterales</taxon>
        <taxon>Morganellaceae</taxon>
        <taxon>Providencia</taxon>
    </lineage>
</organism>
<dbReference type="GeneID" id="93517482"/>
<dbReference type="Pfam" id="PF01694">
    <property type="entry name" value="Rhomboid"/>
    <property type="match status" value="1"/>
</dbReference>
<evidence type="ECO:0000256" key="3">
    <source>
        <dbReference type="ARBA" id="ARBA00022519"/>
    </source>
</evidence>
<keyword evidence="10" id="KW-0378">Hydrolase</keyword>
<dbReference type="PANTHER" id="PTHR43066">
    <property type="entry name" value="RHOMBOID-RELATED PROTEIN"/>
    <property type="match status" value="1"/>
</dbReference>
<dbReference type="Gene3D" id="1.20.1540.10">
    <property type="entry name" value="Rhomboid-like"/>
    <property type="match status" value="1"/>
</dbReference>
<evidence type="ECO:0000256" key="1">
    <source>
        <dbReference type="ARBA" id="ARBA00004141"/>
    </source>
</evidence>
<feature type="domain" description="Peptidase S54 rhomboid" evidence="8">
    <location>
        <begin position="135"/>
        <end position="268"/>
    </location>
</feature>
<dbReference type="GO" id="GO:0016020">
    <property type="term" value="C:membrane"/>
    <property type="evidence" value="ECO:0007669"/>
    <property type="project" value="UniProtKB-SubCell"/>
</dbReference>
<feature type="transmembrane region" description="Helical" evidence="7">
    <location>
        <begin position="99"/>
        <end position="120"/>
    </location>
</feature>
<evidence type="ECO:0000256" key="2">
    <source>
        <dbReference type="ARBA" id="ARBA00022475"/>
    </source>
</evidence>
<feature type="transmembrane region" description="Helical" evidence="7">
    <location>
        <begin position="176"/>
        <end position="194"/>
    </location>
</feature>
<dbReference type="GO" id="GO:0004252">
    <property type="term" value="F:serine-type endopeptidase activity"/>
    <property type="evidence" value="ECO:0007669"/>
    <property type="project" value="InterPro"/>
</dbReference>
<dbReference type="Pfam" id="PF12122">
    <property type="entry name" value="Rhomboid_N"/>
    <property type="match status" value="1"/>
</dbReference>
<dbReference type="PATRIC" id="fig|1157951.4.peg.1851"/>
<evidence type="ECO:0000256" key="6">
    <source>
        <dbReference type="ARBA" id="ARBA00023136"/>
    </source>
</evidence>
<dbReference type="KEGG" id="psi:S70_09270"/>
<dbReference type="AlphaFoldDB" id="A0A140NIY7"/>
<dbReference type="RefSeq" id="WP_014657022.1">
    <property type="nucleotide sequence ID" value="NC_017731.1"/>
</dbReference>
<evidence type="ECO:0000313" key="10">
    <source>
        <dbReference type="EMBL" id="AFH93714.1"/>
    </source>
</evidence>
<keyword evidence="5 7" id="KW-1133">Transmembrane helix</keyword>